<feature type="compositionally biased region" description="Low complexity" evidence="1">
    <location>
        <begin position="152"/>
        <end position="177"/>
    </location>
</feature>
<feature type="region of interest" description="Disordered" evidence="1">
    <location>
        <begin position="212"/>
        <end position="244"/>
    </location>
</feature>
<feature type="compositionally biased region" description="Gly residues" evidence="1">
    <location>
        <begin position="496"/>
        <end position="522"/>
    </location>
</feature>
<evidence type="ECO:0000313" key="2">
    <source>
        <dbReference type="EMBL" id="EUC60379.1"/>
    </source>
</evidence>
<accession>X8J9S3</accession>
<feature type="compositionally biased region" description="Basic residues" evidence="1">
    <location>
        <begin position="555"/>
        <end position="564"/>
    </location>
</feature>
<feature type="non-terminal residue" evidence="2">
    <location>
        <position position="564"/>
    </location>
</feature>
<dbReference type="AlphaFoldDB" id="X8J9S3"/>
<dbReference type="OrthoDB" id="3247826at2759"/>
<feature type="compositionally biased region" description="Polar residues" evidence="1">
    <location>
        <begin position="410"/>
        <end position="427"/>
    </location>
</feature>
<protein>
    <submittedName>
        <fullName evidence="2">Uncharacterized protein</fullName>
    </submittedName>
</protein>
<name>X8J9S3_9AGAM</name>
<reference evidence="3" key="1">
    <citation type="journal article" date="2014" name="Genome Announc.">
        <title>Draft genome sequence of the plant-pathogenic soil fungus Rhizoctonia solani anastomosis group 3 strain Rhs1AP.</title>
        <authorList>
            <person name="Cubeta M.A."/>
            <person name="Thomas E."/>
            <person name="Dean R.A."/>
            <person name="Jabaji S."/>
            <person name="Neate S.M."/>
            <person name="Tavantzis S."/>
            <person name="Toda T."/>
            <person name="Vilgalys R."/>
            <person name="Bharathan N."/>
            <person name="Fedorova-Abrams N."/>
            <person name="Pakala S.B."/>
            <person name="Pakala S.M."/>
            <person name="Zafar N."/>
            <person name="Joardar V."/>
            <person name="Losada L."/>
            <person name="Nierman W.C."/>
        </authorList>
    </citation>
    <scope>NUCLEOTIDE SEQUENCE [LARGE SCALE GENOMIC DNA]</scope>
    <source>
        <strain evidence="3">AG-3</strain>
    </source>
</reference>
<feature type="region of interest" description="Disordered" evidence="1">
    <location>
        <begin position="124"/>
        <end position="182"/>
    </location>
</feature>
<gene>
    <name evidence="2" type="ORF">RSOL_338640</name>
</gene>
<dbReference type="Proteomes" id="UP000030108">
    <property type="component" value="Unassembled WGS sequence"/>
</dbReference>
<proteinExistence type="predicted"/>
<feature type="compositionally biased region" description="Low complexity" evidence="1">
    <location>
        <begin position="475"/>
        <end position="490"/>
    </location>
</feature>
<evidence type="ECO:0000313" key="3">
    <source>
        <dbReference type="Proteomes" id="UP000030108"/>
    </source>
</evidence>
<feature type="compositionally biased region" description="Polar residues" evidence="1">
    <location>
        <begin position="443"/>
        <end position="455"/>
    </location>
</feature>
<feature type="compositionally biased region" description="Low complexity" evidence="1">
    <location>
        <begin position="362"/>
        <end position="378"/>
    </location>
</feature>
<evidence type="ECO:0000256" key="1">
    <source>
        <dbReference type="SAM" id="MobiDB-lite"/>
    </source>
</evidence>
<feature type="region of interest" description="Disordered" evidence="1">
    <location>
        <begin position="362"/>
        <end position="564"/>
    </location>
</feature>
<feature type="compositionally biased region" description="Pro residues" evidence="1">
    <location>
        <begin position="142"/>
        <end position="151"/>
    </location>
</feature>
<dbReference type="EMBL" id="JATN01000319">
    <property type="protein sequence ID" value="EUC60379.1"/>
    <property type="molecule type" value="Genomic_DNA"/>
</dbReference>
<sequence length="564" mass="58708">MSVIPPPVGGEPAPNPAMVALELQFADRPPFQITYAPKPPGTPGRKPPRGFSIPNVIRMPREQYLLMLHLVHLHPKGLIQVVMLKVLQIVLRLATEFENFRADGYWPLRAFIYVTLKSSSEKHKRVRKAARLRELGESTNIPNPPNPPPHNDSPGNNLGNSSDGDSGGDSVEGPVGSTEGDAEELVNELSLMHIEPPGILDEDDELVSHLSSMHIDPSGAPGTVGDTLADDSDDVGGPILPDELLAPQSGASALVPTPSTLALRPSPASNEELSRLTQLHGALQSLTHLTESERAKLPSGIQHVMALLGVPSIALGLAPAAPLDDPAPSALHHPALVHVPALAPAQPPITTPVVTSACAPASSALAPTPTPHALTQAPLPAPKSANTIKRKPKGASSNLPAFMPPPPPSMAQTVTRSSAKATDSSIKLQPPVMVPFDDDDNNLSDTPSATSSNLPVLSDNEDNQAIDSTKRTTRTRSATGARGGTAARQANVGRGTMRGIGKAPGLGRGADGAQGGGPGRGARGNASTATKSSRGRGKGTAQVIDNEEPVVATGSRRKRKPTQT</sequence>
<organism evidence="2 3">
    <name type="scientific">Rhizoctonia solani AG-3 Rhs1AP</name>
    <dbReference type="NCBI Taxonomy" id="1086054"/>
    <lineage>
        <taxon>Eukaryota</taxon>
        <taxon>Fungi</taxon>
        <taxon>Dikarya</taxon>
        <taxon>Basidiomycota</taxon>
        <taxon>Agaricomycotina</taxon>
        <taxon>Agaricomycetes</taxon>
        <taxon>Cantharellales</taxon>
        <taxon>Ceratobasidiaceae</taxon>
        <taxon>Rhizoctonia</taxon>
    </lineage>
</organism>
<comment type="caution">
    <text evidence="2">The sequence shown here is derived from an EMBL/GenBank/DDBJ whole genome shotgun (WGS) entry which is preliminary data.</text>
</comment>